<comment type="subcellular location">
    <subcellularLocation>
        <location evidence="7">Cytoplasm</location>
    </subcellularLocation>
</comment>
<evidence type="ECO:0000256" key="5">
    <source>
        <dbReference type="ARBA" id="ARBA00022741"/>
    </source>
</evidence>
<dbReference type="InterPro" id="IPR030048">
    <property type="entry name" value="SurE"/>
</dbReference>
<dbReference type="Pfam" id="PF01975">
    <property type="entry name" value="SurE"/>
    <property type="match status" value="1"/>
</dbReference>
<feature type="binding site" evidence="7">
    <location>
        <position position="15"/>
    </location>
    <ligand>
        <name>a divalent metal cation</name>
        <dbReference type="ChEBI" id="CHEBI:60240"/>
    </ligand>
</feature>
<protein>
    <recommendedName>
        <fullName evidence="7">5'-nucleotidase SurE</fullName>
        <ecNumber evidence="7">3.1.3.5</ecNumber>
    </recommendedName>
    <alternativeName>
        <fullName evidence="7">Nucleoside 5'-monophosphate phosphohydrolase</fullName>
    </alternativeName>
</protein>
<dbReference type="RefSeq" id="WP_057721902.1">
    <property type="nucleotide sequence ID" value="NZ_JYLM01000001.1"/>
</dbReference>
<dbReference type="AlphaFoldDB" id="A0A8B3XVR1"/>
<feature type="domain" description="Survival protein SurE-like phosphatase/nucleotidase" evidence="8">
    <location>
        <begin position="10"/>
        <end position="193"/>
    </location>
</feature>
<dbReference type="EMBL" id="LT629782">
    <property type="protein sequence ID" value="SDT97972.1"/>
    <property type="molecule type" value="Genomic_DNA"/>
</dbReference>
<dbReference type="GO" id="GO:0000166">
    <property type="term" value="F:nucleotide binding"/>
    <property type="evidence" value="ECO:0007669"/>
    <property type="project" value="UniProtKB-KW"/>
</dbReference>
<dbReference type="GO" id="GO:0004309">
    <property type="term" value="F:exopolyphosphatase activity"/>
    <property type="evidence" value="ECO:0007669"/>
    <property type="project" value="TreeGrafter"/>
</dbReference>
<dbReference type="SUPFAM" id="SSF64167">
    <property type="entry name" value="SurE-like"/>
    <property type="match status" value="1"/>
</dbReference>
<keyword evidence="3 7" id="KW-0963">Cytoplasm</keyword>
<evidence type="ECO:0000313" key="10">
    <source>
        <dbReference type="Proteomes" id="UP000183653"/>
    </source>
</evidence>
<dbReference type="EC" id="3.1.3.5" evidence="7"/>
<evidence type="ECO:0000256" key="1">
    <source>
        <dbReference type="ARBA" id="ARBA00000815"/>
    </source>
</evidence>
<comment type="function">
    <text evidence="7">Nucleotidase that shows phosphatase activity on nucleoside 5'-monophosphates.</text>
</comment>
<dbReference type="PANTHER" id="PTHR30457:SF12">
    <property type="entry name" value="5'_3'-NUCLEOTIDASE SURE"/>
    <property type="match status" value="1"/>
</dbReference>
<comment type="cofactor">
    <cofactor evidence="7">
        <name>a divalent metal cation</name>
        <dbReference type="ChEBI" id="CHEBI:60240"/>
    </cofactor>
    <text evidence="7">Binds 1 divalent metal cation per subunit.</text>
</comment>
<dbReference type="GO" id="GO:0008253">
    <property type="term" value="F:5'-nucleotidase activity"/>
    <property type="evidence" value="ECO:0007669"/>
    <property type="project" value="UniProtKB-UniRule"/>
</dbReference>
<evidence type="ECO:0000256" key="2">
    <source>
        <dbReference type="ARBA" id="ARBA00011062"/>
    </source>
</evidence>
<evidence type="ECO:0000313" key="9">
    <source>
        <dbReference type="EMBL" id="SDT97972.1"/>
    </source>
</evidence>
<evidence type="ECO:0000256" key="6">
    <source>
        <dbReference type="ARBA" id="ARBA00022801"/>
    </source>
</evidence>
<keyword evidence="4 7" id="KW-0479">Metal-binding</keyword>
<comment type="similarity">
    <text evidence="2 7">Belongs to the SurE nucleotidase family.</text>
</comment>
<organism evidence="9 10">
    <name type="scientific">Pseudomonas orientalis</name>
    <dbReference type="NCBI Taxonomy" id="76758"/>
    <lineage>
        <taxon>Bacteria</taxon>
        <taxon>Pseudomonadati</taxon>
        <taxon>Pseudomonadota</taxon>
        <taxon>Gammaproteobacteria</taxon>
        <taxon>Pseudomonadales</taxon>
        <taxon>Pseudomonadaceae</taxon>
        <taxon>Pseudomonas</taxon>
    </lineage>
</organism>
<dbReference type="GO" id="GO:0008254">
    <property type="term" value="F:3'-nucleotidase activity"/>
    <property type="evidence" value="ECO:0007669"/>
    <property type="project" value="TreeGrafter"/>
</dbReference>
<accession>A0A8B3XVR1</accession>
<gene>
    <name evidence="7" type="primary">surE</name>
    <name evidence="9" type="ORF">SAMN04490197_1643</name>
</gene>
<name>A0A8B3XVR1_9PSED</name>
<evidence type="ECO:0000256" key="4">
    <source>
        <dbReference type="ARBA" id="ARBA00022723"/>
    </source>
</evidence>
<keyword evidence="10" id="KW-1185">Reference proteome</keyword>
<dbReference type="NCBIfam" id="TIGR00087">
    <property type="entry name" value="surE"/>
    <property type="match status" value="1"/>
</dbReference>
<dbReference type="InterPro" id="IPR002828">
    <property type="entry name" value="SurE-like_Pase/nucleotidase"/>
</dbReference>
<keyword evidence="6 7" id="KW-0378">Hydrolase</keyword>
<dbReference type="InterPro" id="IPR036523">
    <property type="entry name" value="SurE-like_sf"/>
</dbReference>
<keyword evidence="5 7" id="KW-0547">Nucleotide-binding</keyword>
<dbReference type="HAMAP" id="MF_00060">
    <property type="entry name" value="SurE"/>
    <property type="match status" value="1"/>
</dbReference>
<dbReference type="NCBIfam" id="NF001490">
    <property type="entry name" value="PRK00346.1-4"/>
    <property type="match status" value="1"/>
</dbReference>
<comment type="catalytic activity">
    <reaction evidence="1 7">
        <text>a ribonucleoside 5'-phosphate + H2O = a ribonucleoside + phosphate</text>
        <dbReference type="Rhea" id="RHEA:12484"/>
        <dbReference type="ChEBI" id="CHEBI:15377"/>
        <dbReference type="ChEBI" id="CHEBI:18254"/>
        <dbReference type="ChEBI" id="CHEBI:43474"/>
        <dbReference type="ChEBI" id="CHEBI:58043"/>
        <dbReference type="EC" id="3.1.3.5"/>
    </reaction>
</comment>
<dbReference type="GO" id="GO:0005737">
    <property type="term" value="C:cytoplasm"/>
    <property type="evidence" value="ECO:0007669"/>
    <property type="project" value="UniProtKB-SubCell"/>
</dbReference>
<proteinExistence type="inferred from homology"/>
<reference evidence="9 10" key="1">
    <citation type="submission" date="2016-10" db="EMBL/GenBank/DDBJ databases">
        <authorList>
            <person name="Varghese N."/>
            <person name="Submissions S."/>
        </authorList>
    </citation>
    <scope>NUCLEOTIDE SEQUENCE [LARGE SCALE GENOMIC DNA]</scope>
    <source>
        <strain evidence="9 10">BS2775</strain>
    </source>
</reference>
<dbReference type="GO" id="GO:0046872">
    <property type="term" value="F:metal ion binding"/>
    <property type="evidence" value="ECO:0007669"/>
    <property type="project" value="UniProtKB-UniRule"/>
</dbReference>
<sequence>MAKSHRFERILLTNDDGIDAPGLKVLERIACQLANEVWVVAPLLDQSGTSHSLSLHAPLRLSYQGTRRFAVTGTPADCIALALGHLLSHDKPDLILSGVNRGANLGTETVFSGTVGAAMTGLLFGIPSIALSQAFTDRSAVPWENALNHGAPVIEQLMAQQWPQDVCLNVNFPSCAPGAVLPLKITRQGRGRLEGVSVRSENDPRGLEYHWLQLRRHPCTDEPGTETAESLGGHITATPLQFERTYASASMTCENRIFPLGAFDSELQRQSELP</sequence>
<dbReference type="Gene3D" id="3.40.1210.10">
    <property type="entry name" value="Survival protein SurE-like phosphatase/nucleotidase"/>
    <property type="match status" value="1"/>
</dbReference>
<evidence type="ECO:0000259" key="8">
    <source>
        <dbReference type="Pfam" id="PF01975"/>
    </source>
</evidence>
<dbReference type="Proteomes" id="UP000183653">
    <property type="component" value="Chromosome I"/>
</dbReference>
<feature type="binding site" evidence="7">
    <location>
        <position position="100"/>
    </location>
    <ligand>
        <name>a divalent metal cation</name>
        <dbReference type="ChEBI" id="CHEBI:60240"/>
    </ligand>
</feature>
<feature type="binding site" evidence="7">
    <location>
        <position position="16"/>
    </location>
    <ligand>
        <name>a divalent metal cation</name>
        <dbReference type="ChEBI" id="CHEBI:60240"/>
    </ligand>
</feature>
<evidence type="ECO:0000256" key="7">
    <source>
        <dbReference type="HAMAP-Rule" id="MF_00060"/>
    </source>
</evidence>
<dbReference type="PANTHER" id="PTHR30457">
    <property type="entry name" value="5'-NUCLEOTIDASE SURE"/>
    <property type="match status" value="1"/>
</dbReference>
<feature type="binding site" evidence="7">
    <location>
        <position position="47"/>
    </location>
    <ligand>
        <name>a divalent metal cation</name>
        <dbReference type="ChEBI" id="CHEBI:60240"/>
    </ligand>
</feature>
<evidence type="ECO:0000256" key="3">
    <source>
        <dbReference type="ARBA" id="ARBA00022490"/>
    </source>
</evidence>